<gene>
    <name evidence="3" type="ORF">ACFQDM_03695</name>
</gene>
<dbReference type="PANTHER" id="PTHR21666">
    <property type="entry name" value="PEPTIDASE-RELATED"/>
    <property type="match status" value="1"/>
</dbReference>
<evidence type="ECO:0000313" key="4">
    <source>
        <dbReference type="Proteomes" id="UP001596303"/>
    </source>
</evidence>
<organism evidence="3 4">
    <name type="scientific">Ponticaulis profundi</name>
    <dbReference type="NCBI Taxonomy" id="2665222"/>
    <lineage>
        <taxon>Bacteria</taxon>
        <taxon>Pseudomonadati</taxon>
        <taxon>Pseudomonadota</taxon>
        <taxon>Alphaproteobacteria</taxon>
        <taxon>Hyphomonadales</taxon>
        <taxon>Hyphomonadaceae</taxon>
        <taxon>Ponticaulis</taxon>
    </lineage>
</organism>
<dbReference type="SUPFAM" id="SSF51261">
    <property type="entry name" value="Duplicated hybrid motif"/>
    <property type="match status" value="1"/>
</dbReference>
<dbReference type="EMBL" id="JBHSSW010000004">
    <property type="protein sequence ID" value="MFC6197163.1"/>
    <property type="molecule type" value="Genomic_DNA"/>
</dbReference>
<dbReference type="PANTHER" id="PTHR21666:SF285">
    <property type="entry name" value="M23 FAMILY METALLOPEPTIDASE"/>
    <property type="match status" value="1"/>
</dbReference>
<keyword evidence="4" id="KW-1185">Reference proteome</keyword>
<evidence type="ECO:0000259" key="2">
    <source>
        <dbReference type="Pfam" id="PF01551"/>
    </source>
</evidence>
<dbReference type="InterPro" id="IPR016047">
    <property type="entry name" value="M23ase_b-sheet_dom"/>
</dbReference>
<reference evidence="4" key="1">
    <citation type="journal article" date="2019" name="Int. J. Syst. Evol. Microbiol.">
        <title>The Global Catalogue of Microorganisms (GCM) 10K type strain sequencing project: providing services to taxonomists for standard genome sequencing and annotation.</title>
        <authorList>
            <consortium name="The Broad Institute Genomics Platform"/>
            <consortium name="The Broad Institute Genome Sequencing Center for Infectious Disease"/>
            <person name="Wu L."/>
            <person name="Ma J."/>
        </authorList>
    </citation>
    <scope>NUCLEOTIDE SEQUENCE [LARGE SCALE GENOMIC DNA]</scope>
    <source>
        <strain evidence="4">CGMCC-1.15741</strain>
    </source>
</reference>
<dbReference type="Proteomes" id="UP001596303">
    <property type="component" value="Unassembled WGS sequence"/>
</dbReference>
<proteinExistence type="predicted"/>
<keyword evidence="1" id="KW-0732">Signal</keyword>
<dbReference type="Pfam" id="PF01551">
    <property type="entry name" value="Peptidase_M23"/>
    <property type="match status" value="1"/>
</dbReference>
<feature type="signal peptide" evidence="1">
    <location>
        <begin position="1"/>
        <end position="29"/>
    </location>
</feature>
<evidence type="ECO:0000313" key="3">
    <source>
        <dbReference type="EMBL" id="MFC6197163.1"/>
    </source>
</evidence>
<sequence>MRKSKSGLFHFAAAALPAAILSLGSAALAESAAPSCDAGARQQGGLLYCTGIAGTIVKMDGKPVAKLNPAGQATIGLERDAPSSVSITLEDANGQSTTETIEIATRKDDYREITGLDCDKVDARTQEQKDHAGRSWVKKVAAFKRFNEGAGFTQGTIRPAEGVMSSPFGPTRKYIGVSAVTGEPCDSVSVHRGYDIATPVGTPLLAPADGVVILGDPDLYYEGGSIFLDHGQGLVSVFMHLSEVDVEAGDVVKAGDVIGKTGNTGRTTGPHLHWSVKWRNTASDERDGDFYIDPALILALDEGN</sequence>
<dbReference type="CDD" id="cd12797">
    <property type="entry name" value="M23_peptidase"/>
    <property type="match status" value="1"/>
</dbReference>
<feature type="domain" description="M23ase beta-sheet core" evidence="2">
    <location>
        <begin position="190"/>
        <end position="283"/>
    </location>
</feature>
<keyword evidence="3" id="KW-0378">Hydrolase</keyword>
<dbReference type="EC" id="3.4.24.-" evidence="3"/>
<protein>
    <submittedName>
        <fullName evidence="3">M23 family metallopeptidase</fullName>
        <ecNumber evidence="3">3.4.24.-</ecNumber>
    </submittedName>
</protein>
<dbReference type="GO" id="GO:0016787">
    <property type="term" value="F:hydrolase activity"/>
    <property type="evidence" value="ECO:0007669"/>
    <property type="project" value="UniProtKB-KW"/>
</dbReference>
<dbReference type="InterPro" id="IPR050570">
    <property type="entry name" value="Cell_wall_metabolism_enzyme"/>
</dbReference>
<name>A0ABW1S7J5_9PROT</name>
<accession>A0ABW1S7J5</accession>
<dbReference type="RefSeq" id="WP_377375650.1">
    <property type="nucleotide sequence ID" value="NZ_JBHSSW010000004.1"/>
</dbReference>
<comment type="caution">
    <text evidence="3">The sequence shown here is derived from an EMBL/GenBank/DDBJ whole genome shotgun (WGS) entry which is preliminary data.</text>
</comment>
<dbReference type="Gene3D" id="2.70.70.10">
    <property type="entry name" value="Glucose Permease (Domain IIA)"/>
    <property type="match status" value="1"/>
</dbReference>
<evidence type="ECO:0000256" key="1">
    <source>
        <dbReference type="SAM" id="SignalP"/>
    </source>
</evidence>
<feature type="chain" id="PRO_5047382754" evidence="1">
    <location>
        <begin position="30"/>
        <end position="304"/>
    </location>
</feature>
<dbReference type="InterPro" id="IPR011055">
    <property type="entry name" value="Dup_hybrid_motif"/>
</dbReference>